<dbReference type="OrthoDB" id="412814at2759"/>
<feature type="compositionally biased region" description="Acidic residues" evidence="1">
    <location>
        <begin position="19"/>
        <end position="29"/>
    </location>
</feature>
<evidence type="ECO:0000313" key="3">
    <source>
        <dbReference type="Proteomes" id="UP001085076"/>
    </source>
</evidence>
<protein>
    <submittedName>
        <fullName evidence="2">Uncharacterized protein</fullName>
    </submittedName>
</protein>
<dbReference type="AlphaFoldDB" id="A0A9D5CQ93"/>
<sequence length="120" mass="13707">MASMAEEQRRALEEAFGASDDDDDDDDGDEHWLLGLERKDEMIPVWESISEVNGLWAMRFGEIPEWARELAGFVREAACFHAGEDHPLPLDLLWREPFFDQLIVNVYEPGNMCSCGFDAL</sequence>
<keyword evidence="3" id="KW-1185">Reference proteome</keyword>
<evidence type="ECO:0000313" key="2">
    <source>
        <dbReference type="EMBL" id="KAJ0976270.1"/>
    </source>
</evidence>
<dbReference type="Proteomes" id="UP001085076">
    <property type="component" value="Miscellaneous, Linkage group lg04"/>
</dbReference>
<gene>
    <name evidence="2" type="ORF">J5N97_018235</name>
</gene>
<feature type="compositionally biased region" description="Basic and acidic residues" evidence="1">
    <location>
        <begin position="1"/>
        <end position="13"/>
    </location>
</feature>
<comment type="caution">
    <text evidence="2">The sequence shown here is derived from an EMBL/GenBank/DDBJ whole genome shotgun (WGS) entry which is preliminary data.</text>
</comment>
<feature type="region of interest" description="Disordered" evidence="1">
    <location>
        <begin position="1"/>
        <end position="30"/>
    </location>
</feature>
<reference evidence="2" key="2">
    <citation type="journal article" date="2022" name="Hortic Res">
        <title>The genome of Dioscorea zingiberensis sheds light on the biosynthesis, origin and evolution of the medicinally important diosgenin saponins.</title>
        <authorList>
            <person name="Li Y."/>
            <person name="Tan C."/>
            <person name="Li Z."/>
            <person name="Guo J."/>
            <person name="Li S."/>
            <person name="Chen X."/>
            <person name="Wang C."/>
            <person name="Dai X."/>
            <person name="Yang H."/>
            <person name="Song W."/>
            <person name="Hou L."/>
            <person name="Xu J."/>
            <person name="Tong Z."/>
            <person name="Xu A."/>
            <person name="Yuan X."/>
            <person name="Wang W."/>
            <person name="Yang Q."/>
            <person name="Chen L."/>
            <person name="Sun Z."/>
            <person name="Wang K."/>
            <person name="Pan B."/>
            <person name="Chen J."/>
            <person name="Bao Y."/>
            <person name="Liu F."/>
            <person name="Qi X."/>
            <person name="Gang D.R."/>
            <person name="Wen J."/>
            <person name="Li J."/>
        </authorList>
    </citation>
    <scope>NUCLEOTIDE SEQUENCE</scope>
    <source>
        <strain evidence="2">Dzin_1.0</strain>
    </source>
</reference>
<reference evidence="2" key="1">
    <citation type="submission" date="2021-03" db="EMBL/GenBank/DDBJ databases">
        <authorList>
            <person name="Li Z."/>
            <person name="Yang C."/>
        </authorList>
    </citation>
    <scope>NUCLEOTIDE SEQUENCE</scope>
    <source>
        <strain evidence="2">Dzin_1.0</strain>
        <tissue evidence="2">Leaf</tissue>
    </source>
</reference>
<accession>A0A9D5CQ93</accession>
<organism evidence="2 3">
    <name type="scientific">Dioscorea zingiberensis</name>
    <dbReference type="NCBI Taxonomy" id="325984"/>
    <lineage>
        <taxon>Eukaryota</taxon>
        <taxon>Viridiplantae</taxon>
        <taxon>Streptophyta</taxon>
        <taxon>Embryophyta</taxon>
        <taxon>Tracheophyta</taxon>
        <taxon>Spermatophyta</taxon>
        <taxon>Magnoliopsida</taxon>
        <taxon>Liliopsida</taxon>
        <taxon>Dioscoreales</taxon>
        <taxon>Dioscoreaceae</taxon>
        <taxon>Dioscorea</taxon>
    </lineage>
</organism>
<evidence type="ECO:0000256" key="1">
    <source>
        <dbReference type="SAM" id="MobiDB-lite"/>
    </source>
</evidence>
<proteinExistence type="predicted"/>
<dbReference type="EMBL" id="JAGGNH010000004">
    <property type="protein sequence ID" value="KAJ0976270.1"/>
    <property type="molecule type" value="Genomic_DNA"/>
</dbReference>
<name>A0A9D5CQ93_9LILI</name>